<dbReference type="Proteomes" id="UP001293593">
    <property type="component" value="Unassembled WGS sequence"/>
</dbReference>
<evidence type="ECO:0000313" key="1">
    <source>
        <dbReference type="EMBL" id="KAK4254208.1"/>
    </source>
</evidence>
<proteinExistence type="predicted"/>
<name>A0AAE1IPF2_9FABA</name>
<reference evidence="1" key="1">
    <citation type="submission" date="2023-10" db="EMBL/GenBank/DDBJ databases">
        <title>Chromosome-level genome of the transformable northern wattle, Acacia crassicarpa.</title>
        <authorList>
            <person name="Massaro I."/>
            <person name="Sinha N.R."/>
            <person name="Poethig S."/>
            <person name="Leichty A.R."/>
        </authorList>
    </citation>
    <scope>NUCLEOTIDE SEQUENCE</scope>
    <source>
        <strain evidence="1">Acra3RX</strain>
        <tissue evidence="1">Leaf</tissue>
    </source>
</reference>
<keyword evidence="2" id="KW-1185">Reference proteome</keyword>
<gene>
    <name evidence="1" type="ORF">QN277_009620</name>
</gene>
<evidence type="ECO:0000313" key="2">
    <source>
        <dbReference type="Proteomes" id="UP001293593"/>
    </source>
</evidence>
<comment type="caution">
    <text evidence="1">The sequence shown here is derived from an EMBL/GenBank/DDBJ whole genome shotgun (WGS) entry which is preliminary data.</text>
</comment>
<dbReference type="AlphaFoldDB" id="A0AAE1IPF2"/>
<accession>A0AAE1IPF2</accession>
<protein>
    <submittedName>
        <fullName evidence="1">Uncharacterized protein</fullName>
    </submittedName>
</protein>
<sequence length="73" mass="8394">MTSMHAALHGRNLKTMLLYYNRKWVSTVSAVATDSLEATDSIEKEHNEKNEKVVLPTNESSQRLLRIRHTLLD</sequence>
<dbReference type="EMBL" id="JAWXYG010000014">
    <property type="protein sequence ID" value="KAK4254208.1"/>
    <property type="molecule type" value="Genomic_DNA"/>
</dbReference>
<organism evidence="1 2">
    <name type="scientific">Acacia crassicarpa</name>
    <name type="common">northern wattle</name>
    <dbReference type="NCBI Taxonomy" id="499986"/>
    <lineage>
        <taxon>Eukaryota</taxon>
        <taxon>Viridiplantae</taxon>
        <taxon>Streptophyta</taxon>
        <taxon>Embryophyta</taxon>
        <taxon>Tracheophyta</taxon>
        <taxon>Spermatophyta</taxon>
        <taxon>Magnoliopsida</taxon>
        <taxon>eudicotyledons</taxon>
        <taxon>Gunneridae</taxon>
        <taxon>Pentapetalae</taxon>
        <taxon>rosids</taxon>
        <taxon>fabids</taxon>
        <taxon>Fabales</taxon>
        <taxon>Fabaceae</taxon>
        <taxon>Caesalpinioideae</taxon>
        <taxon>mimosoid clade</taxon>
        <taxon>Acacieae</taxon>
        <taxon>Acacia</taxon>
    </lineage>
</organism>